<accession>A0A8S3SY32</accession>
<gene>
    <name evidence="2" type="ORF">MEDL_36812</name>
</gene>
<feature type="region of interest" description="Disordered" evidence="1">
    <location>
        <begin position="229"/>
        <end position="251"/>
    </location>
</feature>
<dbReference type="AlphaFoldDB" id="A0A8S3SY32"/>
<proteinExistence type="predicted"/>
<keyword evidence="3" id="KW-1185">Reference proteome</keyword>
<feature type="compositionally biased region" description="Polar residues" evidence="1">
    <location>
        <begin position="229"/>
        <end position="239"/>
    </location>
</feature>
<feature type="region of interest" description="Disordered" evidence="1">
    <location>
        <begin position="193"/>
        <end position="215"/>
    </location>
</feature>
<evidence type="ECO:0000256" key="1">
    <source>
        <dbReference type="SAM" id="MobiDB-lite"/>
    </source>
</evidence>
<organism evidence="2 3">
    <name type="scientific">Mytilus edulis</name>
    <name type="common">Blue mussel</name>
    <dbReference type="NCBI Taxonomy" id="6550"/>
    <lineage>
        <taxon>Eukaryota</taxon>
        <taxon>Metazoa</taxon>
        <taxon>Spiralia</taxon>
        <taxon>Lophotrochozoa</taxon>
        <taxon>Mollusca</taxon>
        <taxon>Bivalvia</taxon>
        <taxon>Autobranchia</taxon>
        <taxon>Pteriomorphia</taxon>
        <taxon>Mytilida</taxon>
        <taxon>Mytiloidea</taxon>
        <taxon>Mytilidae</taxon>
        <taxon>Mytilinae</taxon>
        <taxon>Mytilus</taxon>
    </lineage>
</organism>
<feature type="compositionally biased region" description="Polar residues" evidence="1">
    <location>
        <begin position="201"/>
        <end position="210"/>
    </location>
</feature>
<dbReference type="EMBL" id="CAJPWZ010001790">
    <property type="protein sequence ID" value="CAG2223572.1"/>
    <property type="molecule type" value="Genomic_DNA"/>
</dbReference>
<comment type="caution">
    <text evidence="2">The sequence shown here is derived from an EMBL/GenBank/DDBJ whole genome shotgun (WGS) entry which is preliminary data.</text>
</comment>
<evidence type="ECO:0000313" key="2">
    <source>
        <dbReference type="EMBL" id="CAG2223572.1"/>
    </source>
</evidence>
<sequence length="409" mass="45849">MVNCSFQNVLLECTGEIHQLKNLGTDDVFIYLTEGGLKPCINLACNFNICTGHKNELLKKNTVRRRRTLCQIPSLVSSHPDVDHTISEQDGSVQNPRLLKNRKLASRGLKAADVLHLIRTSGMTLPVNSPCCTYCLKKLRNDFCGNSCSICAFDTPLVEPQGLQTRTVPSTSWTSNFADEVVLYDEQESSAPKKQKLKCSNHPSNSIKRNATSEDMDTLDEEICLPSQSTDLESETTCISESSQDLSQNSSGSYTHTFKIDTLNHYLEAINLPTFSSGERKPWDRYVKSAKSGYCKRFIEVFEYVVSSIFPHSGEEVLNSIISKPETDSLSNTKRYTPDGSFVPLLEAYRSAETCRHRCQILSFLTQTMSFKEINQTLPDVTYSKLYTAKNHAKLVGPGLPNNTIYYKT</sequence>
<reference evidence="2" key="1">
    <citation type="submission" date="2021-03" db="EMBL/GenBank/DDBJ databases">
        <authorList>
            <person name="Bekaert M."/>
        </authorList>
    </citation>
    <scope>NUCLEOTIDE SEQUENCE</scope>
</reference>
<dbReference type="Proteomes" id="UP000683360">
    <property type="component" value="Unassembled WGS sequence"/>
</dbReference>
<protein>
    <submittedName>
        <fullName evidence="2">Uncharacterized protein</fullName>
    </submittedName>
</protein>
<dbReference type="OrthoDB" id="10338790at2759"/>
<name>A0A8S3SY32_MYTED</name>
<feature type="compositionally biased region" description="Low complexity" evidence="1">
    <location>
        <begin position="240"/>
        <end position="251"/>
    </location>
</feature>
<evidence type="ECO:0000313" key="3">
    <source>
        <dbReference type="Proteomes" id="UP000683360"/>
    </source>
</evidence>